<organism evidence="3 4">
    <name type="scientific">Methylobacterium cerastii</name>
    <dbReference type="NCBI Taxonomy" id="932741"/>
    <lineage>
        <taxon>Bacteria</taxon>
        <taxon>Pseudomonadati</taxon>
        <taxon>Pseudomonadota</taxon>
        <taxon>Alphaproteobacteria</taxon>
        <taxon>Hyphomicrobiales</taxon>
        <taxon>Methylobacteriaceae</taxon>
        <taxon>Methylobacterium</taxon>
    </lineage>
</organism>
<evidence type="ECO:0000313" key="4">
    <source>
        <dbReference type="Proteomes" id="UP001055117"/>
    </source>
</evidence>
<dbReference type="Proteomes" id="UP001055117">
    <property type="component" value="Unassembled WGS sequence"/>
</dbReference>
<name>A0ABQ4QKD1_9HYPH</name>
<evidence type="ECO:0000259" key="2">
    <source>
        <dbReference type="PROSITE" id="PS51208"/>
    </source>
</evidence>
<dbReference type="NCBIfam" id="TIGR02601">
    <property type="entry name" value="autotrns_rpt"/>
    <property type="match status" value="3"/>
</dbReference>
<evidence type="ECO:0000313" key="3">
    <source>
        <dbReference type="EMBL" id="GJD45617.1"/>
    </source>
</evidence>
<dbReference type="Gene3D" id="2.40.128.130">
    <property type="entry name" value="Autotransporter beta-domain"/>
    <property type="match status" value="1"/>
</dbReference>
<dbReference type="Pfam" id="PF12951">
    <property type="entry name" value="PATR"/>
    <property type="match status" value="3"/>
</dbReference>
<feature type="domain" description="Autotransporter" evidence="2">
    <location>
        <begin position="920"/>
        <end position="1216"/>
    </location>
</feature>
<reference evidence="3 4" key="1">
    <citation type="journal article" date="2021" name="Front. Microbiol.">
        <title>Comprehensive Comparative Genomics and Phenotyping of Methylobacterium Species.</title>
        <authorList>
            <person name="Alessa O."/>
            <person name="Ogura Y."/>
            <person name="Fujitani Y."/>
            <person name="Takami H."/>
            <person name="Hayashi T."/>
            <person name="Sahin N."/>
            <person name="Tani A."/>
        </authorList>
    </citation>
    <scope>NUCLEOTIDE SEQUENCE [LARGE SCALE GENOMIC DNA]</scope>
    <source>
        <strain evidence="3 4">DSM 23679</strain>
    </source>
</reference>
<proteinExistence type="predicted"/>
<comment type="caution">
    <text evidence="3">The sequence shown here is derived from an EMBL/GenBank/DDBJ whole genome shotgun (WGS) entry which is preliminary data.</text>
</comment>
<sequence length="1216" mass="120444">MVGSNLTIDMTAGGALAGGAGSTNGNAVTFLAGTNVLSLGATATGATLTGNLAVVAQGSTLQINAAAGGSTLANVITGAGGLIQNSANTLTLTGVNTYTGGTTLTSGILSIGADANLGANSGKLTFNGGTLETTANITTARAVAINNSGTVQTDAGVATTFTGVVADGTGAGTLTKTGTGTFTLTAANIYTGGTTNAQGTLINNGSLVSQVTNYANAIFVNNGTLAANHTNAGTSTNNGAIGGTVTNTGTFTNSVSGVVSGKLLNSAGTATNNGILFSEVTNNVGAIFVNNRTVLANHTNAGISTNNGTIGDVGNGGSFTNNGSAGGVGNSGSFTNNGSAGGVGNSGIATNNGRISGGVTNTRTFTNSASGLVNAGLLNTAGTSTNAGTINEGATVNGGVLTTSGRINGGVVNVAVVNAQGTINGDVTNRAGSTFTLTGALTDYGNGGAMGIGRLTNDGTFDLGGRNLTIGSLAGSTPGATIANGGILTTGIDGTSSEYAGGIVGLATALTKQGEGTFTLSGNNTYVGITTIQTGTLAVSGAGIISRSSQVLNNANFTIAAGGQVTTPTVTNNGTFSTAGLVNTALFTNNASVNLTAGTLSATTFANTSDGVNGTNSVFNAQGGAILSGTFQNNGQFNLLGDVDGSVANFNNAGSFNLAASKTLSGIGTFDNSGTIGITSGGPFQSTIGAASFNNGSTGRINLAGNVDPAGKPVTTDSLTLTGNYQGTPGSRILVDVDLTSVVGTRADQLLVKGSGGGTTTLVLTRTNPDARSGVFFSNPINVVSTAGGKIDLSVLDPAASQPGTIQGNGFITYKLQQSGGDYQIVSQIRPDQAATSVAGITGLITSLNVGFFQSISAFISGPAEHKICTEELGNAKLCEQPNSTSSVGVTSTGKSWAQLNQQAAAAPVAADANVSGILPDTYGLGLWARGSGGETTIRSTSTATIGGTTLQGDNRTRIGFAGMQFGGDFAVFNIRDTGFNLHMGVTGGEIYANGRELLSSQATGAFSVPFVGAYAAVTSGAFTSDIAYRHDFYNARINDTASGVMQQRLSIGSDTVAGSAGYRIDLPGLFGGDRAYFLEPSGSMSYTQTRIGVLGVTGGALSFQPIDSILGRFGVRAGTTFVAGETLAVQPFVTLSVWNEFAGNAASRFTAASIATDASNFVPILTNRVGTFGQVGLGITGQILGTDLLGYVRGDLRFGDRIDGYSINGGVRYPF</sequence>
<dbReference type="InterPro" id="IPR036709">
    <property type="entry name" value="Autotransporte_beta_dom_sf"/>
</dbReference>
<dbReference type="InterPro" id="IPR005546">
    <property type="entry name" value="Autotransporte_beta"/>
</dbReference>
<gene>
    <name evidence="3" type="ORF">AFCDBAGC_3491</name>
</gene>
<dbReference type="SMART" id="SM00869">
    <property type="entry name" value="Autotransporter"/>
    <property type="match status" value="1"/>
</dbReference>
<accession>A0ABQ4QKD1</accession>
<dbReference type="EMBL" id="BPQG01000053">
    <property type="protein sequence ID" value="GJD45617.1"/>
    <property type="molecule type" value="Genomic_DNA"/>
</dbReference>
<dbReference type="InterPro" id="IPR011050">
    <property type="entry name" value="Pectin_lyase_fold/virulence"/>
</dbReference>
<protein>
    <recommendedName>
        <fullName evidence="2">Autotransporter domain-containing protein</fullName>
    </recommendedName>
</protein>
<keyword evidence="1" id="KW-0732">Signal</keyword>
<dbReference type="SUPFAM" id="SSF51126">
    <property type="entry name" value="Pectin lyase-like"/>
    <property type="match status" value="2"/>
</dbReference>
<keyword evidence="4" id="KW-1185">Reference proteome</keyword>
<dbReference type="PROSITE" id="PS51208">
    <property type="entry name" value="AUTOTRANSPORTER"/>
    <property type="match status" value="1"/>
</dbReference>
<evidence type="ECO:0000256" key="1">
    <source>
        <dbReference type="ARBA" id="ARBA00022729"/>
    </source>
</evidence>
<dbReference type="InterPro" id="IPR013425">
    <property type="entry name" value="Autotrns_rpt"/>
</dbReference>
<dbReference type="RefSeq" id="WP_238272606.1">
    <property type="nucleotide sequence ID" value="NZ_BPQG01000053.1"/>
</dbReference>
<dbReference type="SUPFAM" id="SSF103515">
    <property type="entry name" value="Autotransporter"/>
    <property type="match status" value="1"/>
</dbReference>